<dbReference type="PANTHER" id="PTHR45982">
    <property type="entry name" value="REGULATOR OF CHROMOSOME CONDENSATION"/>
    <property type="match status" value="1"/>
</dbReference>
<dbReference type="EMBL" id="CP027561">
    <property type="protein sequence ID" value="QJP94464.1"/>
    <property type="molecule type" value="Genomic_DNA"/>
</dbReference>
<proteinExistence type="predicted"/>
<accession>A0A7Z3GYF5</accession>
<dbReference type="Gene3D" id="2.130.10.30">
    <property type="entry name" value="Regulator of chromosome condensation 1/beta-lactamase-inhibitor protein II"/>
    <property type="match status" value="2"/>
</dbReference>
<evidence type="ECO:0000313" key="3">
    <source>
        <dbReference type="Proteomes" id="UP000501669"/>
    </source>
</evidence>
<dbReference type="InterPro" id="IPR051553">
    <property type="entry name" value="Ran_GTPase-activating"/>
</dbReference>
<evidence type="ECO:0000256" key="1">
    <source>
        <dbReference type="SAM" id="MobiDB-lite"/>
    </source>
</evidence>
<dbReference type="PANTHER" id="PTHR45982:SF1">
    <property type="entry name" value="REGULATOR OF CHROMOSOME CONDENSATION"/>
    <property type="match status" value="1"/>
</dbReference>
<name>A0A7Z3GYF5_PSEFL</name>
<dbReference type="SUPFAM" id="SSF50985">
    <property type="entry name" value="RCC1/BLIP-II"/>
    <property type="match status" value="2"/>
</dbReference>
<dbReference type="Proteomes" id="UP000501669">
    <property type="component" value="Chromosome"/>
</dbReference>
<dbReference type="RefSeq" id="WP_169429345.1">
    <property type="nucleotide sequence ID" value="NZ_CP027561.1"/>
</dbReference>
<sequence>MLKQPAKRVATRALAELEIPDKQPEPLPSGEWAINRAAAMGVHPEQGLQTYIWPWSQMGIGDDVELLKDGNVVAQTTIRDAAEVDQRVTLFVPPRHAKTGSHTLNYRVKRLNQAWETQTPPTEIYEKLEIPGGQDTLPGPGHSELFMYIDPKIVNGVVDKDIAEAGVPIIIRSESGTAPPYPNAAVGDIAEITWGGYPKKSAPLTAEQINDPDNNPIEIVVDKAIIECAGDSDKKGLGVAFIVTDIAKNVAEDWSTETRIVVSLSTDLLPAPIVDRAINNVLDLETLGDDNVIVQVVARVPEFKLDDDIELKMRGTTVEGDPIEAVAPLKKIDNVPHAYELVIQTPDARKLAKTQATFSYQLKRDGSTDPLRSKGQFVQIVGEADQLAAPILDDAQNGAIPDDLASTPLRIPHNPDIEVGMAIEIKWFGTRPDGKPYDPSFEDDWYFPDPSEVNNPKGFVITVDGLHIHTLKGGKVVASYTLLMDKGGEIIRRRSRPAASVNVGEPQFELVKPIVLGEQNGELEPGDLPAGASKFTAPRPTGTPSKSGDTVTYTWDAEVTGKKEDFVVLNALSADKDVNFTLDAKFVAEHIEPNRGKKVTATYRILRNETDITSYSDPLTFVVGKADQQLLDPAKVLQAIDGILDPSKVPNGATVEIAANRQENAGDHFYMKWATTDNVTVHKDDKAISGNNKGKPVEFTVDHAIVQACLNKNVVISYHVTLFEGGQTPGEDYPLRVETTEFTPPDATFKEATGPQKDQLNPDDVHPNGATVVIPATALLKTDDEITVTVEGQTTTTYSHTVTSGQADKELAVIKVPHSVINANEGRDIALSYKIKRQAGGTDGPSNPTVYDVRKVIGSGKLQVMGARYNKGIYRETSSSWLISAFNADTRQRVEAEWKYAEDSTWTKAKIWVDTDPYAPLQVRTSDDQVTLNRVNIFGTGGPGTPANDGAFVALRDRNNLAAWGNPLNGQKIPPTFQTFTDIARIACSGSSYAVIRTNNFTVAWAGTAGQGGEMGTVDPQNFVKLAGNSVAIAGIKTNGTVHAWGTAAKGGNPPDEILALKDAVELTPAGDAFAVLRATGQVMAWGGGAGFGGVVPPEIASLTDIKHVIGNGFAFAALRENGAVVAWGDPAKGGTVSDDVAGLTNIETLACANAQAFVVMLKSGQIAGWGSAGYGGAIPAEIRSLTDIISVVASSNAFAALRESGHVVGWLEANSGGLIPDPIAGRDDLVQLAATAGAFAAVCRNGTVVAWGDPLLGGDTTPVTAKLVNVTAIYANRHAFTALTSDGEVVTWGNALAGGDSSAAQDRLKGQVSYYANAATRGLALKASRLARLNTP</sequence>
<reference evidence="2 3" key="1">
    <citation type="submission" date="2018-03" db="EMBL/GenBank/DDBJ databases">
        <title>Complete genome sequence of Pseudomonas fluorescens sp. G7.</title>
        <authorList>
            <person name="Gao C.-H."/>
            <person name="Li Z."/>
            <person name="Cai P."/>
        </authorList>
    </citation>
    <scope>NUCLEOTIDE SEQUENCE [LARGE SCALE GENOMIC DNA]</scope>
    <source>
        <strain evidence="2 3">G7</strain>
    </source>
</reference>
<gene>
    <name evidence="2" type="ORF">C6Y56_07560</name>
</gene>
<evidence type="ECO:0000313" key="2">
    <source>
        <dbReference type="EMBL" id="QJP94464.1"/>
    </source>
</evidence>
<protein>
    <submittedName>
        <fullName evidence="2">Uncharacterized protein</fullName>
    </submittedName>
</protein>
<organism evidence="2 3">
    <name type="scientific">Pseudomonas fluorescens</name>
    <dbReference type="NCBI Taxonomy" id="294"/>
    <lineage>
        <taxon>Bacteria</taxon>
        <taxon>Pseudomonadati</taxon>
        <taxon>Pseudomonadota</taxon>
        <taxon>Gammaproteobacteria</taxon>
        <taxon>Pseudomonadales</taxon>
        <taxon>Pseudomonadaceae</taxon>
        <taxon>Pseudomonas</taxon>
    </lineage>
</organism>
<feature type="region of interest" description="Disordered" evidence="1">
    <location>
        <begin position="521"/>
        <end position="549"/>
    </location>
</feature>
<dbReference type="InterPro" id="IPR009091">
    <property type="entry name" value="RCC1/BLIP-II"/>
</dbReference>